<reference evidence="1 2" key="1">
    <citation type="submission" date="2018-08" db="EMBL/GenBank/DDBJ databases">
        <title>Actinomadura jelena sp. nov., a novel Actinomycete isolated from soil in Chad.</title>
        <authorList>
            <person name="Shi L."/>
        </authorList>
    </citation>
    <scope>NUCLEOTIDE SEQUENCE [LARGE SCALE GENOMIC DNA]</scope>
    <source>
        <strain evidence="1 2">NEAU-G17</strain>
    </source>
</reference>
<sequence length="95" mass="10649">MSFGFIAFHYPRADHTEEFVGRTRQVRDFLATRPGFVRADVWVTPEGDAVVTSGEFETSETFQAAFGAVAGELGDVVVFDEREVKPRQVHTLLSR</sequence>
<proteinExistence type="predicted"/>
<evidence type="ECO:0000313" key="1">
    <source>
        <dbReference type="EMBL" id="RFU42226.1"/>
    </source>
</evidence>
<organism evidence="1 2">
    <name type="scientific">Actinomadura logoneensis</name>
    <dbReference type="NCBI Taxonomy" id="2293572"/>
    <lineage>
        <taxon>Bacteria</taxon>
        <taxon>Bacillati</taxon>
        <taxon>Actinomycetota</taxon>
        <taxon>Actinomycetes</taxon>
        <taxon>Streptosporangiales</taxon>
        <taxon>Thermomonosporaceae</taxon>
        <taxon>Actinomadura</taxon>
    </lineage>
</organism>
<dbReference type="AlphaFoldDB" id="A0A372JQZ3"/>
<accession>A0A372JQZ3</accession>
<dbReference type="Proteomes" id="UP000261811">
    <property type="component" value="Unassembled WGS sequence"/>
</dbReference>
<dbReference type="EMBL" id="QURH01000146">
    <property type="protein sequence ID" value="RFU42226.1"/>
    <property type="molecule type" value="Genomic_DNA"/>
</dbReference>
<gene>
    <name evidence="1" type="ORF">DZF91_07710</name>
</gene>
<evidence type="ECO:0008006" key="3">
    <source>
        <dbReference type="Google" id="ProtNLM"/>
    </source>
</evidence>
<keyword evidence="2" id="KW-1185">Reference proteome</keyword>
<dbReference type="Gene3D" id="3.30.70.100">
    <property type="match status" value="1"/>
</dbReference>
<evidence type="ECO:0000313" key="2">
    <source>
        <dbReference type="Proteomes" id="UP000261811"/>
    </source>
</evidence>
<protein>
    <recommendedName>
        <fullName evidence="3">ABM domain-containing protein</fullName>
    </recommendedName>
</protein>
<name>A0A372JQZ3_9ACTN</name>
<dbReference type="RefSeq" id="WP_117356792.1">
    <property type="nucleotide sequence ID" value="NZ_QURH01000146.1"/>
</dbReference>
<dbReference type="InterPro" id="IPR011008">
    <property type="entry name" value="Dimeric_a/b-barrel"/>
</dbReference>
<dbReference type="SUPFAM" id="SSF54909">
    <property type="entry name" value="Dimeric alpha+beta barrel"/>
    <property type="match status" value="1"/>
</dbReference>
<comment type="caution">
    <text evidence="1">The sequence shown here is derived from an EMBL/GenBank/DDBJ whole genome shotgun (WGS) entry which is preliminary data.</text>
</comment>
<dbReference type="OrthoDB" id="4570906at2"/>